<accession>A0A2D2C127</accession>
<sequence length="113" mass="12425">MKRRAILTMAPAVLVAGAVHSAALGQPEETPVAAAFRDWSRQRDLWRRVAQQGHEDDEAEYAKMVAIEEKMMALPSQTAKDMAIKMVVGHGFGEQSCLDYDGIVWAEARALVA</sequence>
<keyword evidence="1" id="KW-0732">Signal</keyword>
<proteinExistence type="predicted"/>
<gene>
    <name evidence="2" type="ORF">PYTT13_10600</name>
</gene>
<feature type="chain" id="PRO_5013669239" evidence="1">
    <location>
        <begin position="26"/>
        <end position="113"/>
    </location>
</feature>
<dbReference type="AlphaFoldDB" id="A0A2D2C127"/>
<reference evidence="2 3" key="1">
    <citation type="submission" date="2017-10" db="EMBL/GenBank/DDBJ databases">
        <title>Complete genome sequence of Paracoccus yeei TT13 isolated from human skin.</title>
        <authorList>
            <person name="Lee K."/>
            <person name="Lim J.Y."/>
            <person name="Hwang I."/>
        </authorList>
    </citation>
    <scope>NUCLEOTIDE SEQUENCE [LARGE SCALE GENOMIC DNA]</scope>
    <source>
        <strain evidence="2 3">TT13</strain>
    </source>
</reference>
<evidence type="ECO:0000256" key="1">
    <source>
        <dbReference type="SAM" id="SignalP"/>
    </source>
</evidence>
<dbReference type="Proteomes" id="UP000229314">
    <property type="component" value="Chromosome"/>
</dbReference>
<dbReference type="EMBL" id="CP024422">
    <property type="protein sequence ID" value="ATQ56213.1"/>
    <property type="molecule type" value="Genomic_DNA"/>
</dbReference>
<name>A0A2D2C127_9RHOB</name>
<evidence type="ECO:0000313" key="3">
    <source>
        <dbReference type="Proteomes" id="UP000229314"/>
    </source>
</evidence>
<dbReference type="GeneID" id="78898117"/>
<feature type="signal peptide" evidence="1">
    <location>
        <begin position="1"/>
        <end position="25"/>
    </location>
</feature>
<protein>
    <submittedName>
        <fullName evidence="2">Uncharacterized protein</fullName>
    </submittedName>
</protein>
<evidence type="ECO:0000313" key="2">
    <source>
        <dbReference type="EMBL" id="ATQ56213.1"/>
    </source>
</evidence>
<organism evidence="2 3">
    <name type="scientific">Paracoccus yeei</name>
    <dbReference type="NCBI Taxonomy" id="147645"/>
    <lineage>
        <taxon>Bacteria</taxon>
        <taxon>Pseudomonadati</taxon>
        <taxon>Pseudomonadota</taxon>
        <taxon>Alphaproteobacteria</taxon>
        <taxon>Rhodobacterales</taxon>
        <taxon>Paracoccaceae</taxon>
        <taxon>Paracoccus</taxon>
    </lineage>
</organism>
<dbReference type="RefSeq" id="WP_099649077.1">
    <property type="nucleotide sequence ID" value="NZ_CP024422.1"/>
</dbReference>